<evidence type="ECO:0000313" key="6">
    <source>
        <dbReference type="Proteomes" id="UP001337305"/>
    </source>
</evidence>
<dbReference type="Gene3D" id="1.10.10.60">
    <property type="entry name" value="Homeodomain-like"/>
    <property type="match status" value="2"/>
</dbReference>
<dbReference type="SMART" id="SM00871">
    <property type="entry name" value="AraC_E_bind"/>
    <property type="match status" value="1"/>
</dbReference>
<feature type="domain" description="HTH araC/xylS-type" evidence="4">
    <location>
        <begin position="14"/>
        <end position="113"/>
    </location>
</feature>
<dbReference type="InterPro" id="IPR020449">
    <property type="entry name" value="Tscrpt_reg_AraC-type_HTH"/>
</dbReference>
<dbReference type="InterPro" id="IPR011256">
    <property type="entry name" value="Reg_factor_effector_dom_sf"/>
</dbReference>
<dbReference type="SMART" id="SM00342">
    <property type="entry name" value="HTH_ARAC"/>
    <property type="match status" value="1"/>
</dbReference>
<keyword evidence="2" id="KW-0238">DNA-binding</keyword>
<proteinExistence type="predicted"/>
<dbReference type="Pfam" id="PF06445">
    <property type="entry name" value="GyrI-like"/>
    <property type="match status" value="1"/>
</dbReference>
<dbReference type="InterPro" id="IPR009057">
    <property type="entry name" value="Homeodomain-like_sf"/>
</dbReference>
<dbReference type="InterPro" id="IPR029442">
    <property type="entry name" value="GyrI-like"/>
</dbReference>
<dbReference type="PANTHER" id="PTHR40055">
    <property type="entry name" value="TRANSCRIPTIONAL REGULATOR YGIV-RELATED"/>
    <property type="match status" value="1"/>
</dbReference>
<dbReference type="InterPro" id="IPR018062">
    <property type="entry name" value="HTH_AraC-typ_CS"/>
</dbReference>
<dbReference type="PRINTS" id="PR00032">
    <property type="entry name" value="HTHARAC"/>
</dbReference>
<dbReference type="SUPFAM" id="SSF55136">
    <property type="entry name" value="Probable bacterial effector-binding domain"/>
    <property type="match status" value="1"/>
</dbReference>
<dbReference type="EMBL" id="JAODOP010000001">
    <property type="protein sequence ID" value="MEF3831605.1"/>
    <property type="molecule type" value="Genomic_DNA"/>
</dbReference>
<dbReference type="PROSITE" id="PS01124">
    <property type="entry name" value="HTH_ARAC_FAMILY_2"/>
    <property type="match status" value="1"/>
</dbReference>
<keyword evidence="3" id="KW-0804">Transcription</keyword>
<dbReference type="Gene3D" id="3.20.80.10">
    <property type="entry name" value="Regulatory factor, effector binding domain"/>
    <property type="match status" value="1"/>
</dbReference>
<dbReference type="PROSITE" id="PS00041">
    <property type="entry name" value="HTH_ARAC_FAMILY_1"/>
    <property type="match status" value="1"/>
</dbReference>
<dbReference type="SUPFAM" id="SSF46689">
    <property type="entry name" value="Homeodomain-like"/>
    <property type="match status" value="2"/>
</dbReference>
<organism evidence="5 6">
    <name type="scientific">Flavivirga spongiicola</name>
    <dbReference type="NCBI Taxonomy" id="421621"/>
    <lineage>
        <taxon>Bacteria</taxon>
        <taxon>Pseudomonadati</taxon>
        <taxon>Bacteroidota</taxon>
        <taxon>Flavobacteriia</taxon>
        <taxon>Flavobacteriales</taxon>
        <taxon>Flavobacteriaceae</taxon>
        <taxon>Flavivirga</taxon>
    </lineage>
</organism>
<name>A0ABU7XLL4_9FLAO</name>
<dbReference type="Pfam" id="PF22526">
    <property type="entry name" value="DUF7000"/>
    <property type="match status" value="1"/>
</dbReference>
<sequence>MNDDTQKTYIKRINIAIEYIENNLAKELSLELLSKKACYSPFHFHRLFKFITGETINAFISRKRVEKVAAILLVGTNESITELAFRYGFGSGNSFSRAFKKFYGVSPLSFISKGKISKIGVDTKSIEKYICQIDNTLNWIKMNGQIEIKKLSDMSLIGMTHIGEFDKIGDTYEKLAKWMATKDILNVPNLKAVTVYHDNPRITDPSKVRLSICFTTNGDVNIESPIKQVDIKKGYYAVGHFEIAPEFFSKAWDSMCVWVVENGYEFEDGHYFELYHNDHRTHPEHRFIADICIPIKKPQSVNKHSHKKAEHPRPDSDNLIHYRKQIERGDLQKDYKKLLSYIKRLRTHFIKEYPIDYKVGSIYQGHMDFSYFPFTPLSLKSQKLKIVIIFNHVKMRFEICLAGQNRQIQKKYWNIFKDSDWNKYHIPPNMEGFSIVEHILMENPDFNNFSTLNQHIETETMKFIKDIVDVLDV</sequence>
<evidence type="ECO:0000313" key="5">
    <source>
        <dbReference type="EMBL" id="MEF3831605.1"/>
    </source>
</evidence>
<dbReference type="InterPro" id="IPR010499">
    <property type="entry name" value="AraC_E-bd"/>
</dbReference>
<evidence type="ECO:0000256" key="1">
    <source>
        <dbReference type="ARBA" id="ARBA00023015"/>
    </source>
</evidence>
<dbReference type="InterPro" id="IPR054269">
    <property type="entry name" value="DUF7000"/>
</dbReference>
<dbReference type="InterPro" id="IPR050908">
    <property type="entry name" value="SmbC-like"/>
</dbReference>
<dbReference type="Proteomes" id="UP001337305">
    <property type="component" value="Unassembled WGS sequence"/>
</dbReference>
<protein>
    <submittedName>
        <fullName evidence="5">AraC family transcriptional regulator</fullName>
    </submittedName>
</protein>
<keyword evidence="1" id="KW-0805">Transcription regulation</keyword>
<evidence type="ECO:0000259" key="4">
    <source>
        <dbReference type="PROSITE" id="PS01124"/>
    </source>
</evidence>
<evidence type="ECO:0000256" key="3">
    <source>
        <dbReference type="ARBA" id="ARBA00023163"/>
    </source>
</evidence>
<dbReference type="PANTHER" id="PTHR40055:SF1">
    <property type="entry name" value="TRANSCRIPTIONAL REGULATOR YGIV-RELATED"/>
    <property type="match status" value="1"/>
</dbReference>
<accession>A0ABU7XLL4</accession>
<keyword evidence="6" id="KW-1185">Reference proteome</keyword>
<dbReference type="InterPro" id="IPR018060">
    <property type="entry name" value="HTH_AraC"/>
</dbReference>
<evidence type="ECO:0000256" key="2">
    <source>
        <dbReference type="ARBA" id="ARBA00023125"/>
    </source>
</evidence>
<gene>
    <name evidence="5" type="ORF">N1F79_00545</name>
</gene>
<reference evidence="5 6" key="1">
    <citation type="submission" date="2022-09" db="EMBL/GenBank/DDBJ databases">
        <title>Genome sequencing of Flavivirga sp. MEBiC05379.</title>
        <authorList>
            <person name="Oh H.-M."/>
            <person name="Kwon K.K."/>
            <person name="Park M.J."/>
            <person name="Yang S.-H."/>
        </authorList>
    </citation>
    <scope>NUCLEOTIDE SEQUENCE [LARGE SCALE GENOMIC DNA]</scope>
    <source>
        <strain evidence="5 6">MEBiC05379</strain>
    </source>
</reference>
<dbReference type="RefSeq" id="WP_303308615.1">
    <property type="nucleotide sequence ID" value="NZ_JAODOP010000001.1"/>
</dbReference>
<comment type="caution">
    <text evidence="5">The sequence shown here is derived from an EMBL/GenBank/DDBJ whole genome shotgun (WGS) entry which is preliminary data.</text>
</comment>
<dbReference type="Pfam" id="PF12833">
    <property type="entry name" value="HTH_18"/>
    <property type="match status" value="1"/>
</dbReference>